<dbReference type="EMBL" id="JAGIYQ010000001">
    <property type="protein sequence ID" value="MBP0723968.1"/>
    <property type="molecule type" value="Genomic_DNA"/>
</dbReference>
<name>A0A940NM45_9BACI</name>
<dbReference type="RefSeq" id="WP_209401929.1">
    <property type="nucleotide sequence ID" value="NZ_JAGIYQ010000001.1"/>
</dbReference>
<feature type="domain" description="N-acetyltransferase" evidence="1">
    <location>
        <begin position="2"/>
        <end position="153"/>
    </location>
</feature>
<organism evidence="2 3">
    <name type="scientific">Gottfriedia endophytica</name>
    <dbReference type="NCBI Taxonomy" id="2820819"/>
    <lineage>
        <taxon>Bacteria</taxon>
        <taxon>Bacillati</taxon>
        <taxon>Bacillota</taxon>
        <taxon>Bacilli</taxon>
        <taxon>Bacillales</taxon>
        <taxon>Bacillaceae</taxon>
        <taxon>Gottfriedia</taxon>
    </lineage>
</organism>
<dbReference type="SUPFAM" id="SSF55729">
    <property type="entry name" value="Acyl-CoA N-acyltransferases (Nat)"/>
    <property type="match status" value="1"/>
</dbReference>
<protein>
    <submittedName>
        <fullName evidence="2">GNAT family N-acetyltransferase</fullName>
    </submittedName>
</protein>
<dbReference type="PROSITE" id="PS51186">
    <property type="entry name" value="GNAT"/>
    <property type="match status" value="1"/>
</dbReference>
<gene>
    <name evidence="2" type="ORF">J5Y03_02075</name>
</gene>
<dbReference type="Proteomes" id="UP000682134">
    <property type="component" value="Unassembled WGS sequence"/>
</dbReference>
<keyword evidence="3" id="KW-1185">Reference proteome</keyword>
<dbReference type="CDD" id="cd04301">
    <property type="entry name" value="NAT_SF"/>
    <property type="match status" value="1"/>
</dbReference>
<sequence length="153" mass="17778">MITFKKVEKELVEVLAEIINSNPNYNTIENSKSTRSLEEITEKYLEGESEAYFILLDETYIGILDYLEHNPRDGYPWLGLLMIHHDYQGYGFGTNAYFTFEEKLKEKGINQLRLGVLVENNSAKSFWKSAGFNYLENKLSTNGIEVEVYEKQL</sequence>
<dbReference type="InterPro" id="IPR000182">
    <property type="entry name" value="GNAT_dom"/>
</dbReference>
<dbReference type="GO" id="GO:0016747">
    <property type="term" value="F:acyltransferase activity, transferring groups other than amino-acyl groups"/>
    <property type="evidence" value="ECO:0007669"/>
    <property type="project" value="InterPro"/>
</dbReference>
<comment type="caution">
    <text evidence="2">The sequence shown here is derived from an EMBL/GenBank/DDBJ whole genome shotgun (WGS) entry which is preliminary data.</text>
</comment>
<dbReference type="InterPro" id="IPR016181">
    <property type="entry name" value="Acyl_CoA_acyltransferase"/>
</dbReference>
<evidence type="ECO:0000259" key="1">
    <source>
        <dbReference type="PROSITE" id="PS51186"/>
    </source>
</evidence>
<dbReference type="Pfam" id="PF00583">
    <property type="entry name" value="Acetyltransf_1"/>
    <property type="match status" value="1"/>
</dbReference>
<reference evidence="2" key="1">
    <citation type="submission" date="2021-04" db="EMBL/GenBank/DDBJ databases">
        <title>Genome seq and assembly of Bacillus sp.</title>
        <authorList>
            <person name="Chhetri G."/>
        </authorList>
    </citation>
    <scope>NUCLEOTIDE SEQUENCE</scope>
    <source>
        <strain evidence="2">RG28</strain>
    </source>
</reference>
<proteinExistence type="predicted"/>
<dbReference type="AlphaFoldDB" id="A0A940NM45"/>
<evidence type="ECO:0000313" key="3">
    <source>
        <dbReference type="Proteomes" id="UP000682134"/>
    </source>
</evidence>
<evidence type="ECO:0000313" key="2">
    <source>
        <dbReference type="EMBL" id="MBP0723968.1"/>
    </source>
</evidence>
<dbReference type="Gene3D" id="3.40.630.30">
    <property type="match status" value="1"/>
</dbReference>
<accession>A0A940NM45</accession>